<gene>
    <name evidence="8" type="ORF">BRENAR_LOCUS1783</name>
</gene>
<dbReference type="InterPro" id="IPR036570">
    <property type="entry name" value="HORMA_dom_sf"/>
</dbReference>
<evidence type="ECO:0000256" key="6">
    <source>
        <dbReference type="SAM" id="MobiDB-lite"/>
    </source>
</evidence>
<accession>A0A448YJJ8</accession>
<dbReference type="CDD" id="cd15489">
    <property type="entry name" value="PHD_SF"/>
    <property type="match status" value="1"/>
</dbReference>
<dbReference type="InParanoid" id="A0A448YJJ8"/>
<evidence type="ECO:0000313" key="9">
    <source>
        <dbReference type="Proteomes" id="UP000290900"/>
    </source>
</evidence>
<dbReference type="PANTHER" id="PTHR48225:SF7">
    <property type="entry name" value="MEIOSIS-SPECIFIC PROTEIN HOP1"/>
    <property type="match status" value="1"/>
</dbReference>
<dbReference type="GO" id="GO:0005694">
    <property type="term" value="C:chromosome"/>
    <property type="evidence" value="ECO:0007669"/>
    <property type="project" value="UniProtKB-SubCell"/>
</dbReference>
<dbReference type="Pfam" id="PF02301">
    <property type="entry name" value="HORMA"/>
    <property type="match status" value="1"/>
</dbReference>
<dbReference type="Proteomes" id="UP000290900">
    <property type="component" value="Unassembled WGS sequence"/>
</dbReference>
<dbReference type="InterPro" id="IPR013083">
    <property type="entry name" value="Znf_RING/FYVE/PHD"/>
</dbReference>
<evidence type="ECO:0000256" key="3">
    <source>
        <dbReference type="ARBA" id="ARBA00022454"/>
    </source>
</evidence>
<dbReference type="STRING" id="13370.A0A448YJJ8"/>
<dbReference type="GO" id="GO:0007130">
    <property type="term" value="P:synaptonemal complex assembly"/>
    <property type="evidence" value="ECO:0007669"/>
    <property type="project" value="TreeGrafter"/>
</dbReference>
<evidence type="ECO:0000256" key="5">
    <source>
        <dbReference type="ARBA" id="ARBA00023254"/>
    </source>
</evidence>
<dbReference type="InterPro" id="IPR003511">
    <property type="entry name" value="HORMA_dom"/>
</dbReference>
<protein>
    <submittedName>
        <fullName evidence="8">DEKNAAC101989</fullName>
    </submittedName>
</protein>
<evidence type="ECO:0000256" key="4">
    <source>
        <dbReference type="ARBA" id="ARBA00023242"/>
    </source>
</evidence>
<dbReference type="Gene3D" id="3.30.900.10">
    <property type="entry name" value="HORMA domain"/>
    <property type="match status" value="1"/>
</dbReference>
<dbReference type="InterPro" id="IPR011011">
    <property type="entry name" value="Znf_FYVE_PHD"/>
</dbReference>
<keyword evidence="5" id="KW-0469">Meiosis</keyword>
<evidence type="ECO:0000313" key="8">
    <source>
        <dbReference type="EMBL" id="VEU21048.1"/>
    </source>
</evidence>
<dbReference type="AlphaFoldDB" id="A0A448YJJ8"/>
<reference evidence="8 9" key="1">
    <citation type="submission" date="2018-12" db="EMBL/GenBank/DDBJ databases">
        <authorList>
            <person name="Tiukova I."/>
            <person name="Dainat J."/>
        </authorList>
    </citation>
    <scope>NUCLEOTIDE SEQUENCE [LARGE SCALE GENOMIC DNA]</scope>
</reference>
<keyword evidence="9" id="KW-1185">Reference proteome</keyword>
<evidence type="ECO:0000259" key="7">
    <source>
        <dbReference type="PROSITE" id="PS50815"/>
    </source>
</evidence>
<dbReference type="SUPFAM" id="SSF56019">
    <property type="entry name" value="The spindle assembly checkpoint protein mad2"/>
    <property type="match status" value="1"/>
</dbReference>
<proteinExistence type="predicted"/>
<dbReference type="EMBL" id="CAACVR010000009">
    <property type="protein sequence ID" value="VEU21048.1"/>
    <property type="molecule type" value="Genomic_DNA"/>
</dbReference>
<dbReference type="SUPFAM" id="SSF57903">
    <property type="entry name" value="FYVE/PHD zinc finger"/>
    <property type="match status" value="1"/>
</dbReference>
<keyword evidence="4" id="KW-0539">Nucleus</keyword>
<dbReference type="InterPro" id="IPR051294">
    <property type="entry name" value="HORMA_MeioticProgression"/>
</dbReference>
<dbReference type="GO" id="GO:0051598">
    <property type="term" value="P:meiotic recombination checkpoint signaling"/>
    <property type="evidence" value="ECO:0007669"/>
    <property type="project" value="TreeGrafter"/>
</dbReference>
<dbReference type="GO" id="GO:0005634">
    <property type="term" value="C:nucleus"/>
    <property type="evidence" value="ECO:0007669"/>
    <property type="project" value="UniProtKB-SubCell"/>
</dbReference>
<dbReference type="PROSITE" id="PS50815">
    <property type="entry name" value="HORMA"/>
    <property type="match status" value="1"/>
</dbReference>
<dbReference type="PANTHER" id="PTHR48225">
    <property type="entry name" value="HORMA DOMAIN-CONTAINING PROTEIN 1"/>
    <property type="match status" value="1"/>
</dbReference>
<comment type="subcellular location">
    <subcellularLocation>
        <location evidence="2">Chromosome</location>
    </subcellularLocation>
    <subcellularLocation>
        <location evidence="1">Nucleus</location>
    </subcellularLocation>
</comment>
<organism evidence="8 9">
    <name type="scientific">Brettanomyces naardenensis</name>
    <name type="common">Yeast</name>
    <dbReference type="NCBI Taxonomy" id="13370"/>
    <lineage>
        <taxon>Eukaryota</taxon>
        <taxon>Fungi</taxon>
        <taxon>Dikarya</taxon>
        <taxon>Ascomycota</taxon>
        <taxon>Saccharomycotina</taxon>
        <taxon>Pichiomycetes</taxon>
        <taxon>Pichiales</taxon>
        <taxon>Pichiaceae</taxon>
        <taxon>Brettanomyces</taxon>
    </lineage>
</organism>
<evidence type="ECO:0000256" key="2">
    <source>
        <dbReference type="ARBA" id="ARBA00004286"/>
    </source>
</evidence>
<keyword evidence="3" id="KW-0158">Chromosome</keyword>
<name>A0A448YJJ8_BRENA</name>
<sequence length="605" mass="67565">MEFRRSNRVTVEQSEDAIDVLLLLAVSSLSYLRGLFDDRHFKDANFRRIHGTLKEEELEVSTISAKVLMQNVSREADTLISWLRNPVSEAIRRKYLRAISLSVILDKRHPEISFETYIFRISYEKRVSPFLPAPGDDTFSRLGVSEQAVNMLKNFIAETQDLPDLPPKRYLSMRLILSEEAPEDYIPETFEELHDKVDARSKTQKIVNCGSVTTIHHQMLSEIGMCSNVGSGNKLRRADKRNGKDIEGCVSESSQQVPDQEQDILHGRLSTSEVVNPSRDLDSGQIDIPGMIRRSGAPNTGSRVLKSRCFHPAEDSAFGVATDRATQSATSPLNQLLPELGASDVNILGSSSEAAKRIEVNSKISSSLMETVKTPRLEISQTADPGAARPQAAAKHLKVSADLTMPTTSVQSTQDRINMGISCTCGSSLALPFSETLFCNRCSKGFHKVCYSYCEQVDGNFICTDCRGDRTGFKGIRYNFCLQILMNVRKFISLVQHQKGCGFMSATELYCKLGFTPEDHTHIRTMIKALSLLIADAVIVLQKELQPLLTLFVVDLPGIEDYRCGVPIQLGTYFIHYNPRDIISSYLDGKDTDSFIKSYSMLYPL</sequence>
<feature type="domain" description="HORMA" evidence="7">
    <location>
        <begin position="12"/>
        <end position="223"/>
    </location>
</feature>
<dbReference type="Gene3D" id="3.30.40.10">
    <property type="entry name" value="Zinc/RING finger domain, C3HC4 (zinc finger)"/>
    <property type="match status" value="1"/>
</dbReference>
<feature type="region of interest" description="Disordered" evidence="6">
    <location>
        <begin position="277"/>
        <end position="301"/>
    </location>
</feature>
<evidence type="ECO:0000256" key="1">
    <source>
        <dbReference type="ARBA" id="ARBA00004123"/>
    </source>
</evidence>
<dbReference type="OrthoDB" id="1928087at2759"/>